<feature type="domain" description="RNase H type-1" evidence="2">
    <location>
        <begin position="30"/>
        <end position="159"/>
    </location>
</feature>
<sequence length="405" mass="44853">MLALFPEIEESTLSEEVLGELPEVVAVVTEEEPWTLYFDDSSTSSGGGANVVLINLEGQATTLSFKLDFPCTNNAAEYEAFIMGMSIAREMGVEKIKIIGDSNLVLSQLQGNFAVKEETLAPYRTIAEKIINSFKQVVMEHIPRVTNRYADALATLGSKLLFAQEQPNITVIKKDMPIVEAMFQGELLEVEDDWRKAVKEKVDLCPQGLLFGKHFEKLIQCDPRLNFLSQQPEIVLESPFFDARVTVLGDPDEYGRRFGPKNEEGPAIFGLQDSASPSGTHSPPCKDEQDFNGRGPENYSQEISSPSSVMDTPAIDKIGSFGAKTSKTPSNFNQMKVPGLPMSMSMSDFVSHIGQCIFGKISGKEQPSRDVLEEITQYLFNDAQLTLPSDEQYVMSRVNSLYCLL</sequence>
<dbReference type="Proteomes" id="UP000515124">
    <property type="component" value="Unplaced"/>
</dbReference>
<keyword evidence="3" id="KW-1185">Reference proteome</keyword>
<feature type="compositionally biased region" description="Polar residues" evidence="1">
    <location>
        <begin position="298"/>
        <end position="310"/>
    </location>
</feature>
<dbReference type="InterPro" id="IPR002156">
    <property type="entry name" value="RNaseH_domain"/>
</dbReference>
<dbReference type="PROSITE" id="PS50879">
    <property type="entry name" value="RNASE_H_1"/>
    <property type="match status" value="1"/>
</dbReference>
<dbReference type="PANTHER" id="PTHR48475:SF1">
    <property type="entry name" value="RNASE H TYPE-1 DOMAIN-CONTAINING PROTEIN"/>
    <property type="match status" value="1"/>
</dbReference>
<dbReference type="SUPFAM" id="SSF53098">
    <property type="entry name" value="Ribonuclease H-like"/>
    <property type="match status" value="1"/>
</dbReference>
<dbReference type="Gene3D" id="3.30.420.10">
    <property type="entry name" value="Ribonuclease H-like superfamily/Ribonuclease H"/>
    <property type="match status" value="1"/>
</dbReference>
<name>A0A6P5RGV5_PRUAV</name>
<dbReference type="InterPro" id="IPR036397">
    <property type="entry name" value="RNaseH_sf"/>
</dbReference>
<organism evidence="3 4">
    <name type="scientific">Prunus avium</name>
    <name type="common">Cherry</name>
    <name type="synonym">Cerasus avium</name>
    <dbReference type="NCBI Taxonomy" id="42229"/>
    <lineage>
        <taxon>Eukaryota</taxon>
        <taxon>Viridiplantae</taxon>
        <taxon>Streptophyta</taxon>
        <taxon>Embryophyta</taxon>
        <taxon>Tracheophyta</taxon>
        <taxon>Spermatophyta</taxon>
        <taxon>Magnoliopsida</taxon>
        <taxon>eudicotyledons</taxon>
        <taxon>Gunneridae</taxon>
        <taxon>Pentapetalae</taxon>
        <taxon>rosids</taxon>
        <taxon>fabids</taxon>
        <taxon>Rosales</taxon>
        <taxon>Rosaceae</taxon>
        <taxon>Amygdaloideae</taxon>
        <taxon>Amygdaleae</taxon>
        <taxon>Prunus</taxon>
    </lineage>
</organism>
<dbReference type="GO" id="GO:0004523">
    <property type="term" value="F:RNA-DNA hybrid ribonuclease activity"/>
    <property type="evidence" value="ECO:0007669"/>
    <property type="project" value="InterPro"/>
</dbReference>
<feature type="region of interest" description="Disordered" evidence="1">
    <location>
        <begin position="255"/>
        <end position="310"/>
    </location>
</feature>
<evidence type="ECO:0000313" key="4">
    <source>
        <dbReference type="RefSeq" id="XP_021802189.1"/>
    </source>
</evidence>
<protein>
    <submittedName>
        <fullName evidence="4">Uncharacterized protein LOC110746291</fullName>
    </submittedName>
</protein>
<proteinExistence type="predicted"/>
<reference evidence="4" key="1">
    <citation type="submission" date="2025-08" db="UniProtKB">
        <authorList>
            <consortium name="RefSeq"/>
        </authorList>
    </citation>
    <scope>IDENTIFICATION</scope>
</reference>
<feature type="compositionally biased region" description="Basic and acidic residues" evidence="1">
    <location>
        <begin position="255"/>
        <end position="264"/>
    </location>
</feature>
<dbReference type="InterPro" id="IPR012337">
    <property type="entry name" value="RNaseH-like_sf"/>
</dbReference>
<dbReference type="CDD" id="cd09279">
    <property type="entry name" value="RNase_HI_like"/>
    <property type="match status" value="1"/>
</dbReference>
<dbReference type="GO" id="GO:0003676">
    <property type="term" value="F:nucleic acid binding"/>
    <property type="evidence" value="ECO:0007669"/>
    <property type="project" value="InterPro"/>
</dbReference>
<accession>A0A6P5RGV5</accession>
<evidence type="ECO:0000259" key="2">
    <source>
        <dbReference type="PROSITE" id="PS50879"/>
    </source>
</evidence>
<evidence type="ECO:0000256" key="1">
    <source>
        <dbReference type="SAM" id="MobiDB-lite"/>
    </source>
</evidence>
<dbReference type="Pfam" id="PF13456">
    <property type="entry name" value="RVT_3"/>
    <property type="match status" value="1"/>
</dbReference>
<gene>
    <name evidence="4" type="primary">LOC110746291</name>
</gene>
<dbReference type="RefSeq" id="XP_021802189.1">
    <property type="nucleotide sequence ID" value="XM_021946497.1"/>
</dbReference>
<dbReference type="KEGG" id="pavi:110746291"/>
<evidence type="ECO:0000313" key="3">
    <source>
        <dbReference type="Proteomes" id="UP000515124"/>
    </source>
</evidence>
<dbReference type="AlphaFoldDB" id="A0A6P5RGV5"/>
<dbReference type="PANTHER" id="PTHR48475">
    <property type="entry name" value="RIBONUCLEASE H"/>
    <property type="match status" value="1"/>
</dbReference>
<dbReference type="GeneID" id="110746291"/>